<keyword evidence="7" id="KW-1185">Reference proteome</keyword>
<feature type="domain" description="Epoxide hydrolase N-terminal" evidence="5">
    <location>
        <begin position="13"/>
        <end position="116"/>
    </location>
</feature>
<accession>A0A316ECY3</accession>
<dbReference type="InterPro" id="IPR000639">
    <property type="entry name" value="Epox_hydrolase-like"/>
</dbReference>
<gene>
    <name evidence="6" type="ORF">BC793_1547</name>
</gene>
<protein>
    <submittedName>
        <fullName evidence="6">Microsomal epoxide hydrolase</fullName>
    </submittedName>
</protein>
<dbReference type="EMBL" id="QGGR01000054">
    <property type="protein sequence ID" value="PWK27489.1"/>
    <property type="molecule type" value="Genomic_DNA"/>
</dbReference>
<name>A0A316ECY3_9ACTN</name>
<dbReference type="PRINTS" id="PR00412">
    <property type="entry name" value="EPOXHYDRLASE"/>
</dbReference>
<dbReference type="InterPro" id="IPR016292">
    <property type="entry name" value="Epoxide_hydrolase"/>
</dbReference>
<dbReference type="PIRSF" id="PIRSF001112">
    <property type="entry name" value="Epoxide_hydrolase"/>
    <property type="match status" value="1"/>
</dbReference>
<sequence length="435" mass="48038">MPASSSSNDVVVPSPVAIPEQDLQDLLHRLAITRWPDRETVGDTSQGPQLDRIRALCDHWATGYDLRRTERAINSFGSSRTVLDGLGVHFLHVRSAEPGAAPLLLCHGWPGSILEFRHLIGPLTDPVAHGGNAEDAFHVVIPSMPGFGFSDKPTTTGWNISRVADAWITLMQRLGYDSWFAQGGDWGAAVVEQISRKAPERSRGIHFNLPLVFPTPQEMSSATGEEQQMMARTRRYQSELDGYAREQATRPQTIGYSLADSPTGLAAWIYTLFQDVTDSDGNPEKVIDRDEILDDIMLYWLPNAAASSARLYWEDRQSNAMSAGSWGPNPVPAGFSIFPSEAVQASRRWIEARYETVLHYAQLDRGGHFAALEQPGILTDQIRTTFRPARASSPGPAAVAWEAQLAHQHDDTLDVIVNDKAPQSLLDVFGVYRDV</sequence>
<comment type="similarity">
    <text evidence="1">Belongs to the peptidase S33 family.</text>
</comment>
<dbReference type="Pfam" id="PF06441">
    <property type="entry name" value="EHN"/>
    <property type="match status" value="1"/>
</dbReference>
<evidence type="ECO:0000256" key="3">
    <source>
        <dbReference type="ARBA" id="ARBA00022801"/>
    </source>
</evidence>
<evidence type="ECO:0000256" key="4">
    <source>
        <dbReference type="PIRSR" id="PIRSR001112-1"/>
    </source>
</evidence>
<keyword evidence="3 6" id="KW-0378">Hydrolase</keyword>
<evidence type="ECO:0000256" key="2">
    <source>
        <dbReference type="ARBA" id="ARBA00022797"/>
    </source>
</evidence>
<reference evidence="6 7" key="1">
    <citation type="submission" date="2018-05" db="EMBL/GenBank/DDBJ databases">
        <title>Genomic Encyclopedia of Archaeal and Bacterial Type Strains, Phase II (KMG-II): from individual species to whole genera.</title>
        <authorList>
            <person name="Goeker M."/>
        </authorList>
    </citation>
    <scope>NUCLEOTIDE SEQUENCE [LARGE SCALE GENOMIC DNA]</scope>
    <source>
        <strain evidence="6 7">DSM 45184</strain>
    </source>
</reference>
<organism evidence="6 7">
    <name type="scientific">Actinoplanes xinjiangensis</name>
    <dbReference type="NCBI Taxonomy" id="512350"/>
    <lineage>
        <taxon>Bacteria</taxon>
        <taxon>Bacillati</taxon>
        <taxon>Actinomycetota</taxon>
        <taxon>Actinomycetes</taxon>
        <taxon>Micromonosporales</taxon>
        <taxon>Micromonosporaceae</taxon>
        <taxon>Actinoplanes</taxon>
    </lineage>
</organism>
<dbReference type="AlphaFoldDB" id="A0A316ECY3"/>
<keyword evidence="2" id="KW-0058">Aromatic hydrocarbons catabolism</keyword>
<dbReference type="Proteomes" id="UP000245697">
    <property type="component" value="Unassembled WGS sequence"/>
</dbReference>
<evidence type="ECO:0000313" key="6">
    <source>
        <dbReference type="EMBL" id="PWK27489.1"/>
    </source>
</evidence>
<proteinExistence type="inferred from homology"/>
<dbReference type="RefSeq" id="WP_109603232.1">
    <property type="nucleotide sequence ID" value="NZ_BONA01000119.1"/>
</dbReference>
<dbReference type="OrthoDB" id="4654311at2"/>
<dbReference type="SUPFAM" id="SSF53474">
    <property type="entry name" value="alpha/beta-Hydrolases"/>
    <property type="match status" value="1"/>
</dbReference>
<feature type="active site" description="Proton donor" evidence="4">
    <location>
        <position position="312"/>
    </location>
</feature>
<dbReference type="InterPro" id="IPR010497">
    <property type="entry name" value="Epoxide_hydro_N"/>
</dbReference>
<dbReference type="InterPro" id="IPR029058">
    <property type="entry name" value="AB_hydrolase_fold"/>
</dbReference>
<dbReference type="PANTHER" id="PTHR21661">
    <property type="entry name" value="EPOXIDE HYDROLASE 1-RELATED"/>
    <property type="match status" value="1"/>
</dbReference>
<dbReference type="GO" id="GO:0004301">
    <property type="term" value="F:epoxide hydrolase activity"/>
    <property type="evidence" value="ECO:0007669"/>
    <property type="project" value="TreeGrafter"/>
</dbReference>
<feature type="active site" description="Nucleophile" evidence="4">
    <location>
        <position position="185"/>
    </location>
</feature>
<dbReference type="Gene3D" id="3.40.50.1820">
    <property type="entry name" value="alpha/beta hydrolase"/>
    <property type="match status" value="1"/>
</dbReference>
<dbReference type="GO" id="GO:0097176">
    <property type="term" value="P:epoxide metabolic process"/>
    <property type="evidence" value="ECO:0007669"/>
    <property type="project" value="TreeGrafter"/>
</dbReference>
<comment type="caution">
    <text evidence="6">The sequence shown here is derived from an EMBL/GenBank/DDBJ whole genome shotgun (WGS) entry which is preliminary data.</text>
</comment>
<evidence type="ECO:0000259" key="5">
    <source>
        <dbReference type="Pfam" id="PF06441"/>
    </source>
</evidence>
<evidence type="ECO:0000313" key="7">
    <source>
        <dbReference type="Proteomes" id="UP000245697"/>
    </source>
</evidence>
<feature type="active site" description="Proton acceptor" evidence="4">
    <location>
        <position position="368"/>
    </location>
</feature>
<evidence type="ECO:0000256" key="1">
    <source>
        <dbReference type="ARBA" id="ARBA00010088"/>
    </source>
</evidence>
<dbReference type="PANTHER" id="PTHR21661:SF35">
    <property type="entry name" value="EPOXIDE HYDROLASE"/>
    <property type="match status" value="1"/>
</dbReference>